<dbReference type="AlphaFoldDB" id="A0A6B8VCR9"/>
<dbReference type="Proteomes" id="UP000427071">
    <property type="component" value="Chromosome"/>
</dbReference>
<evidence type="ECO:0008006" key="3">
    <source>
        <dbReference type="Google" id="ProtNLM"/>
    </source>
</evidence>
<dbReference type="Pfam" id="PF11209">
    <property type="entry name" value="LmeA"/>
    <property type="match status" value="1"/>
</dbReference>
<evidence type="ECO:0000313" key="2">
    <source>
        <dbReference type="Proteomes" id="UP000427071"/>
    </source>
</evidence>
<organism evidence="1 2">
    <name type="scientific">Corynebacterium kalinowskii</name>
    <dbReference type="NCBI Taxonomy" id="2675216"/>
    <lineage>
        <taxon>Bacteria</taxon>
        <taxon>Bacillati</taxon>
        <taxon>Actinomycetota</taxon>
        <taxon>Actinomycetes</taxon>
        <taxon>Mycobacteriales</taxon>
        <taxon>Corynebacteriaceae</taxon>
        <taxon>Corynebacterium</taxon>
    </lineage>
</organism>
<dbReference type="EMBL" id="CP046452">
    <property type="protein sequence ID" value="QGU02972.1"/>
    <property type="molecule type" value="Genomic_DNA"/>
</dbReference>
<dbReference type="RefSeq" id="WP_156193305.1">
    <property type="nucleotide sequence ID" value="NZ_CP046452.1"/>
</dbReference>
<reference evidence="2" key="1">
    <citation type="submission" date="2019-11" db="EMBL/GenBank/DDBJ databases">
        <title>Complete genome sequence of Corynebacterium kalinowskii 1959, a novel Corynebacterium species isolated from soil of a small paddock in Vilsendorf, Germany.</title>
        <authorList>
            <person name="Schaffert L."/>
            <person name="Ruwe M."/>
            <person name="Milse J."/>
            <person name="Hanuschka K."/>
            <person name="Ortseifen V."/>
            <person name="Droste J."/>
            <person name="Brandt D."/>
            <person name="Schlueter L."/>
            <person name="Kutter Y."/>
            <person name="Vinke S."/>
            <person name="Viehoefer P."/>
            <person name="Jacob L."/>
            <person name="Luebke N.-C."/>
            <person name="Schulte-Berndt E."/>
            <person name="Hain C."/>
            <person name="Linder M."/>
            <person name="Schmidt P."/>
            <person name="Wollenschlaeger L."/>
            <person name="Luttermann T."/>
            <person name="Thieme E."/>
            <person name="Hassa J."/>
            <person name="Haak M."/>
            <person name="Wittchen M."/>
            <person name="Mentz A."/>
            <person name="Persicke M."/>
            <person name="Busche T."/>
            <person name="Ruckert C."/>
        </authorList>
    </citation>
    <scope>NUCLEOTIDE SEQUENCE [LARGE SCALE GENOMIC DNA]</scope>
    <source>
        <strain evidence="2">1959</strain>
    </source>
</reference>
<accession>A0A6B8VCR9</accession>
<gene>
    <name evidence="1" type="ORF">CKALI_10605</name>
</gene>
<keyword evidence="2" id="KW-1185">Reference proteome</keyword>
<dbReference type="KEGG" id="ckw:CKALI_10605"/>
<name>A0A6B8VCR9_9CORY</name>
<protein>
    <recommendedName>
        <fullName evidence="3">DUF2993 domain-containing protein</fullName>
    </recommendedName>
</protein>
<proteinExistence type="predicted"/>
<sequence>MTTKIWKVFISLALVAVLLVIAAEFGLRWMISDQMKKDFAAQGTTTSAEPSISFGPTPILLSQITGMIPQVDVETPSTVQISEGSDGAPRVDGAPATKISIDNLNIKDNANPTAGHLEVNTELPEDFLLAQAQASMAAQTAKQQGGDFASQLIRGLVKITKVDALAAEQAVKVEFTDGAATLTLRPTLENGALKFKAEDASLLGMNLPSQVTDTLTTAMEKQATELSGLLKVDQLQVEDTKISLRLVGDNVPLNELQGTGEPQRPRN</sequence>
<evidence type="ECO:0000313" key="1">
    <source>
        <dbReference type="EMBL" id="QGU02972.1"/>
    </source>
</evidence>
<dbReference type="InterPro" id="IPR021373">
    <property type="entry name" value="DUF2993"/>
</dbReference>